<name>A0ABT9XYB7_9BACI</name>
<dbReference type="EMBL" id="JAUSTW010000006">
    <property type="protein sequence ID" value="MDQ0200570.1"/>
    <property type="molecule type" value="Genomic_DNA"/>
</dbReference>
<proteinExistence type="predicted"/>
<organism evidence="1 2">
    <name type="scientific">Neobacillus ginsengisoli</name>
    <dbReference type="NCBI Taxonomy" id="904295"/>
    <lineage>
        <taxon>Bacteria</taxon>
        <taxon>Bacillati</taxon>
        <taxon>Bacillota</taxon>
        <taxon>Bacilli</taxon>
        <taxon>Bacillales</taxon>
        <taxon>Bacillaceae</taxon>
        <taxon>Neobacillus</taxon>
    </lineage>
</organism>
<evidence type="ECO:0000313" key="1">
    <source>
        <dbReference type="EMBL" id="MDQ0200570.1"/>
    </source>
</evidence>
<sequence length="93" mass="10703">MEPIKIENLMHFVGVPVEIAIQDKQGGDQAPTVKKTVKKVQHCPDDTHIRFYFDDFYFLAVPLTSRVQQSETEWTAIDSDSGLQYTIKKVQDF</sequence>
<evidence type="ECO:0000313" key="2">
    <source>
        <dbReference type="Proteomes" id="UP001224122"/>
    </source>
</evidence>
<gene>
    <name evidence="1" type="ORF">J2S10_003759</name>
</gene>
<accession>A0ABT9XYB7</accession>
<comment type="caution">
    <text evidence="1">The sequence shown here is derived from an EMBL/GenBank/DDBJ whole genome shotgun (WGS) entry which is preliminary data.</text>
</comment>
<reference evidence="1 2" key="1">
    <citation type="submission" date="2023-07" db="EMBL/GenBank/DDBJ databases">
        <title>Genomic Encyclopedia of Type Strains, Phase IV (KMG-IV): sequencing the most valuable type-strain genomes for metagenomic binning, comparative biology and taxonomic classification.</title>
        <authorList>
            <person name="Goeker M."/>
        </authorList>
    </citation>
    <scope>NUCLEOTIDE SEQUENCE [LARGE SCALE GENOMIC DNA]</scope>
    <source>
        <strain evidence="1 2">DSM 27594</strain>
    </source>
</reference>
<protein>
    <submittedName>
        <fullName evidence="1">Uncharacterized protein</fullName>
    </submittedName>
</protein>
<dbReference type="Proteomes" id="UP001224122">
    <property type="component" value="Unassembled WGS sequence"/>
</dbReference>
<keyword evidence="2" id="KW-1185">Reference proteome</keyword>
<dbReference type="RefSeq" id="WP_307410573.1">
    <property type="nucleotide sequence ID" value="NZ_JAUSTW010000006.1"/>
</dbReference>